<keyword evidence="3" id="KW-0813">Transport</keyword>
<feature type="transmembrane region" description="Helical" evidence="8">
    <location>
        <begin position="7"/>
        <end position="25"/>
    </location>
</feature>
<dbReference type="EMBL" id="CP091507">
    <property type="protein sequence ID" value="UOO80318.1"/>
    <property type="molecule type" value="Genomic_DNA"/>
</dbReference>
<gene>
    <name evidence="11" type="primary">rarD</name>
    <name evidence="10" type="ORF">EV680_1561</name>
    <name evidence="11" type="ORF">LVJ78_04740</name>
</gene>
<dbReference type="Proteomes" id="UP000294721">
    <property type="component" value="Unassembled WGS sequence"/>
</dbReference>
<evidence type="ECO:0000256" key="8">
    <source>
        <dbReference type="SAM" id="Phobius"/>
    </source>
</evidence>
<reference evidence="11" key="2">
    <citation type="submission" date="2021-12" db="EMBL/GenBank/DDBJ databases">
        <authorList>
            <person name="Veyrier F.J."/>
        </authorList>
    </citation>
    <scope>NUCLEOTIDE SEQUENCE</scope>
    <source>
        <strain evidence="11">1258/02</strain>
    </source>
</reference>
<dbReference type="KEGG" id="usu:LVJ78_04740"/>
<feature type="domain" description="EamA" evidence="9">
    <location>
        <begin position="6"/>
        <end position="142"/>
    </location>
</feature>
<evidence type="ECO:0000256" key="4">
    <source>
        <dbReference type="ARBA" id="ARBA00022475"/>
    </source>
</evidence>
<evidence type="ECO:0000313" key="10">
    <source>
        <dbReference type="EMBL" id="TCO97367.1"/>
    </source>
</evidence>
<protein>
    <submittedName>
        <fullName evidence="10">Chloramphenicol-sensitive protein RarD</fullName>
    </submittedName>
    <submittedName>
        <fullName evidence="11">EamA family transporter RarD</fullName>
    </submittedName>
</protein>
<feature type="transmembrane region" description="Helical" evidence="8">
    <location>
        <begin position="181"/>
        <end position="198"/>
    </location>
</feature>
<evidence type="ECO:0000259" key="9">
    <source>
        <dbReference type="Pfam" id="PF00892"/>
    </source>
</evidence>
<dbReference type="RefSeq" id="WP_132954928.1">
    <property type="nucleotide sequence ID" value="NZ_CALJUB010000139.1"/>
</dbReference>
<keyword evidence="6 8" id="KW-1133">Transmembrane helix</keyword>
<feature type="transmembrane region" description="Helical" evidence="8">
    <location>
        <begin position="210"/>
        <end position="227"/>
    </location>
</feature>
<evidence type="ECO:0000256" key="1">
    <source>
        <dbReference type="ARBA" id="ARBA00004651"/>
    </source>
</evidence>
<feature type="transmembrane region" description="Helical" evidence="8">
    <location>
        <begin position="37"/>
        <end position="54"/>
    </location>
</feature>
<dbReference type="GO" id="GO:0005886">
    <property type="term" value="C:plasma membrane"/>
    <property type="evidence" value="ECO:0007669"/>
    <property type="project" value="UniProtKB-SubCell"/>
</dbReference>
<feature type="transmembrane region" description="Helical" evidence="8">
    <location>
        <begin position="267"/>
        <end position="285"/>
    </location>
</feature>
<feature type="transmembrane region" description="Helical" evidence="8">
    <location>
        <begin position="75"/>
        <end position="95"/>
    </location>
</feature>
<dbReference type="SUPFAM" id="SSF103481">
    <property type="entry name" value="Multidrug resistance efflux transporter EmrE"/>
    <property type="match status" value="2"/>
</dbReference>
<feature type="transmembrane region" description="Helical" evidence="8">
    <location>
        <begin position="239"/>
        <end position="261"/>
    </location>
</feature>
<reference evidence="10 12" key="1">
    <citation type="submission" date="2019-03" db="EMBL/GenBank/DDBJ databases">
        <title>Genomic Encyclopedia of Type Strains, Phase IV (KMG-IV): sequencing the most valuable type-strain genomes for metagenomic binning, comparative biology and taxonomic classification.</title>
        <authorList>
            <person name="Goeker M."/>
        </authorList>
    </citation>
    <scope>NUCLEOTIDE SEQUENCE [LARGE SCALE GENOMIC DNA]</scope>
    <source>
        <strain evidence="10 12">DSM 17474</strain>
    </source>
</reference>
<comment type="similarity">
    <text evidence="2">Belongs to the EamA transporter family.</text>
</comment>
<keyword evidence="12" id="KW-1185">Reference proteome</keyword>
<accession>A0AAE9GYM6</accession>
<dbReference type="AlphaFoldDB" id="A0AAE9GYM6"/>
<dbReference type="InterPro" id="IPR037185">
    <property type="entry name" value="EmrE-like"/>
</dbReference>
<keyword evidence="7 8" id="KW-0472">Membrane</keyword>
<reference evidence="11" key="3">
    <citation type="journal article" date="2022" name="Res Sq">
        <title>Evolution of multicellular longitudinally dividing oral cavity symbionts (Neisseriaceae).</title>
        <authorList>
            <person name="Nyongesa S."/>
            <person name="Weber P."/>
            <person name="Bernet E."/>
            <person name="Pullido F."/>
            <person name="Nieckarz M."/>
            <person name="Delaby M."/>
            <person name="Nieves C."/>
            <person name="Viehboeck T."/>
            <person name="Krause N."/>
            <person name="Rivera-Millot A."/>
            <person name="Nakamura A."/>
            <person name="Vischer N."/>
            <person name="VanNieuwenhze M."/>
            <person name="Brun Y."/>
            <person name="Cava F."/>
            <person name="Bulgheresi S."/>
            <person name="Veyrier F."/>
        </authorList>
    </citation>
    <scope>NUCLEOTIDE SEQUENCE</scope>
    <source>
        <strain evidence="11">1258/02</strain>
    </source>
</reference>
<evidence type="ECO:0000256" key="2">
    <source>
        <dbReference type="ARBA" id="ARBA00007362"/>
    </source>
</evidence>
<dbReference type="Pfam" id="PF00892">
    <property type="entry name" value="EamA"/>
    <property type="match status" value="1"/>
</dbReference>
<comment type="subcellular location">
    <subcellularLocation>
        <location evidence="1">Cell membrane</location>
        <topology evidence="1">Multi-pass membrane protein</topology>
    </subcellularLocation>
</comment>
<feature type="transmembrane region" description="Helical" evidence="8">
    <location>
        <begin position="153"/>
        <end position="169"/>
    </location>
</feature>
<proteinExistence type="inferred from homology"/>
<evidence type="ECO:0000313" key="11">
    <source>
        <dbReference type="EMBL" id="UOO80318.1"/>
    </source>
</evidence>
<sequence length="306" mass="34495">MTRTQKGLAAAICSNLLFAALFLYSSWMQPMSGTDVFMWRMVAMLFGLLALLSLSRSWRQTAAFAQSLGKSPKRWLWLLLPTPILASQLWLFMWAPVNGEGINVAMGYFLFPLMMVLLGNVWFKERLAPLQWLAVALACAGVTHELWRNGTFSWVTVWVFGSYPLYYLMRRAQGVPALTGLFFDLLLIAPLALLYLLWQADSLALIAGQPWLIGFIVLLGLNSALAMQLNLQASQMLPFSLFGMLSYLEPILLFALSLILLNEQTPQGAFISYGLIWLGLALMVWHGMRRGGKRLFNFKQNSLNNQ</sequence>
<evidence type="ECO:0000256" key="7">
    <source>
        <dbReference type="ARBA" id="ARBA00023136"/>
    </source>
</evidence>
<dbReference type="InterPro" id="IPR000620">
    <property type="entry name" value="EamA_dom"/>
</dbReference>
<organism evidence="11 13">
    <name type="scientific">Uruburuella suis</name>
    <dbReference type="NCBI Taxonomy" id="252130"/>
    <lineage>
        <taxon>Bacteria</taxon>
        <taxon>Pseudomonadati</taxon>
        <taxon>Pseudomonadota</taxon>
        <taxon>Betaproteobacteria</taxon>
        <taxon>Neisseriales</taxon>
        <taxon>Neisseriaceae</taxon>
        <taxon>Uruburuella</taxon>
    </lineage>
</organism>
<evidence type="ECO:0000313" key="13">
    <source>
        <dbReference type="Proteomes" id="UP000829756"/>
    </source>
</evidence>
<dbReference type="Proteomes" id="UP000829756">
    <property type="component" value="Chromosome"/>
</dbReference>
<keyword evidence="5 8" id="KW-0812">Transmembrane</keyword>
<evidence type="ECO:0000256" key="6">
    <source>
        <dbReference type="ARBA" id="ARBA00022989"/>
    </source>
</evidence>
<dbReference type="InterPro" id="IPR004626">
    <property type="entry name" value="RarD"/>
</dbReference>
<keyword evidence="4" id="KW-1003">Cell membrane</keyword>
<evidence type="ECO:0000256" key="5">
    <source>
        <dbReference type="ARBA" id="ARBA00022692"/>
    </source>
</evidence>
<evidence type="ECO:0000256" key="3">
    <source>
        <dbReference type="ARBA" id="ARBA00022448"/>
    </source>
</evidence>
<dbReference type="NCBIfam" id="TIGR00688">
    <property type="entry name" value="rarD"/>
    <property type="match status" value="1"/>
</dbReference>
<name>A0AAE9GYM6_9NEIS</name>
<feature type="transmembrane region" description="Helical" evidence="8">
    <location>
        <begin position="101"/>
        <end position="123"/>
    </location>
</feature>
<evidence type="ECO:0000313" key="12">
    <source>
        <dbReference type="Proteomes" id="UP000294721"/>
    </source>
</evidence>
<dbReference type="EMBL" id="SLXE01000056">
    <property type="protein sequence ID" value="TCO97367.1"/>
    <property type="molecule type" value="Genomic_DNA"/>
</dbReference>
<feature type="transmembrane region" description="Helical" evidence="8">
    <location>
        <begin position="130"/>
        <end position="147"/>
    </location>
</feature>